<dbReference type="AlphaFoldDB" id="A0A090SR70"/>
<name>A0A090SR70_9VIBR</name>
<dbReference type="Pfam" id="PF08888">
    <property type="entry name" value="HopJ"/>
    <property type="match status" value="1"/>
</dbReference>
<dbReference type="EMBL" id="BBMR01000010">
    <property type="protein sequence ID" value="GAL21867.1"/>
    <property type="molecule type" value="Genomic_DNA"/>
</dbReference>
<evidence type="ECO:0000313" key="1">
    <source>
        <dbReference type="EMBL" id="GAL21867.1"/>
    </source>
</evidence>
<comment type="caution">
    <text evidence="1">The sequence shown here is derived from an EMBL/GenBank/DDBJ whole genome shotgun (WGS) entry which is preliminary data.</text>
</comment>
<protein>
    <submittedName>
        <fullName evidence="1">Type III effector HopPmaJ</fullName>
    </submittedName>
</protein>
<evidence type="ECO:0000313" key="2">
    <source>
        <dbReference type="Proteomes" id="UP000029228"/>
    </source>
</evidence>
<sequence length="112" mass="12635">MEKFLELLATQPNDVMFEQTMQVIDEHFKFSPVSFTNGETENQAGQNNGSCKIFAFAKIKELDEQSTLACFGQYYRDDVLKNPNGNDHANIRNFIKHGWAGIRFGGVALTAK</sequence>
<gene>
    <name evidence="1" type="ORF">JCM19235_1693</name>
</gene>
<dbReference type="InterPro" id="IPR038604">
    <property type="entry name" value="HopJ_sf"/>
</dbReference>
<dbReference type="Proteomes" id="UP000029228">
    <property type="component" value="Unassembled WGS sequence"/>
</dbReference>
<organism evidence="1 2">
    <name type="scientific">Vibrio maritimus</name>
    <dbReference type="NCBI Taxonomy" id="990268"/>
    <lineage>
        <taxon>Bacteria</taxon>
        <taxon>Pseudomonadati</taxon>
        <taxon>Pseudomonadota</taxon>
        <taxon>Gammaproteobacteria</taxon>
        <taxon>Vibrionales</taxon>
        <taxon>Vibrionaceae</taxon>
        <taxon>Vibrio</taxon>
    </lineage>
</organism>
<dbReference type="InterPro" id="IPR014984">
    <property type="entry name" value="HopJ"/>
</dbReference>
<proteinExistence type="predicted"/>
<dbReference type="Gene3D" id="3.20.160.10">
    <property type="entry name" value="vpa0580 domain like"/>
    <property type="match status" value="1"/>
</dbReference>
<keyword evidence="2" id="KW-1185">Reference proteome</keyword>
<reference evidence="1 2" key="1">
    <citation type="submission" date="2014-09" db="EMBL/GenBank/DDBJ databases">
        <title>Vibrio maritimus JCM 19235. (C45) whole genome shotgun sequence.</title>
        <authorList>
            <person name="Sawabe T."/>
            <person name="Meirelles P."/>
            <person name="Nakanishi M."/>
            <person name="Sayaka M."/>
            <person name="Hattori M."/>
            <person name="Ohkuma M."/>
        </authorList>
    </citation>
    <scope>NUCLEOTIDE SEQUENCE [LARGE SCALE GENOMIC DNA]</scope>
    <source>
        <strain evidence="2">JCM19235</strain>
    </source>
</reference>
<dbReference type="OrthoDB" id="9790826at2"/>
<accession>A0A090SR70</accession>